<sequence>MLNNHDDREPLDVIEKLMWFLYMQVHWSLLHLVESQAPNEKALNCLCDALILFNEELMTHCASVRPLVTRIDNDFISTIRSSVYEEVFTLTAEHDQLDQQQRAELLHKKRTLLSQYCVTFHHGVFPIRDATFVLQYYSKY</sequence>
<reference evidence="1" key="1">
    <citation type="submission" date="2021-06" db="EMBL/GenBank/DDBJ databases">
        <title>Parelaphostrongylus tenuis whole genome reference sequence.</title>
        <authorList>
            <person name="Garwood T.J."/>
            <person name="Larsen P.A."/>
            <person name="Fountain-Jones N.M."/>
            <person name="Garbe J.R."/>
            <person name="Macchietto M.G."/>
            <person name="Kania S.A."/>
            <person name="Gerhold R.W."/>
            <person name="Richards J.E."/>
            <person name="Wolf T.M."/>
        </authorList>
    </citation>
    <scope>NUCLEOTIDE SEQUENCE</scope>
    <source>
        <strain evidence="1">MNPRO001-30</strain>
        <tissue evidence="1">Meninges</tissue>
    </source>
</reference>
<dbReference type="Proteomes" id="UP001196413">
    <property type="component" value="Unassembled WGS sequence"/>
</dbReference>
<evidence type="ECO:0000313" key="1">
    <source>
        <dbReference type="EMBL" id="KAJ1352455.1"/>
    </source>
</evidence>
<comment type="caution">
    <text evidence="1">The sequence shown here is derived from an EMBL/GenBank/DDBJ whole genome shotgun (WGS) entry which is preliminary data.</text>
</comment>
<name>A0AAD5M5B0_PARTN</name>
<dbReference type="AlphaFoldDB" id="A0AAD5M5B0"/>
<organism evidence="1 2">
    <name type="scientific">Parelaphostrongylus tenuis</name>
    <name type="common">Meningeal worm</name>
    <dbReference type="NCBI Taxonomy" id="148309"/>
    <lineage>
        <taxon>Eukaryota</taxon>
        <taxon>Metazoa</taxon>
        <taxon>Ecdysozoa</taxon>
        <taxon>Nematoda</taxon>
        <taxon>Chromadorea</taxon>
        <taxon>Rhabditida</taxon>
        <taxon>Rhabditina</taxon>
        <taxon>Rhabditomorpha</taxon>
        <taxon>Strongyloidea</taxon>
        <taxon>Metastrongylidae</taxon>
        <taxon>Parelaphostrongylus</taxon>
    </lineage>
</organism>
<proteinExistence type="predicted"/>
<accession>A0AAD5M5B0</accession>
<gene>
    <name evidence="1" type="ORF">KIN20_008789</name>
</gene>
<keyword evidence="2" id="KW-1185">Reference proteome</keyword>
<protein>
    <submittedName>
        <fullName evidence="1">Uncharacterized protein</fullName>
    </submittedName>
</protein>
<evidence type="ECO:0000313" key="2">
    <source>
        <dbReference type="Proteomes" id="UP001196413"/>
    </source>
</evidence>
<dbReference type="EMBL" id="JAHQIW010001420">
    <property type="protein sequence ID" value="KAJ1352455.1"/>
    <property type="molecule type" value="Genomic_DNA"/>
</dbReference>